<reference evidence="2 3" key="1">
    <citation type="submission" date="2019-11" db="EMBL/GenBank/DDBJ databases">
        <title>Whole genome sequence of Oryza granulata.</title>
        <authorList>
            <person name="Li W."/>
        </authorList>
    </citation>
    <scope>NUCLEOTIDE SEQUENCE [LARGE SCALE GENOMIC DNA]</scope>
    <source>
        <strain evidence="3">cv. Menghai</strain>
        <tissue evidence="2">Leaf</tissue>
    </source>
</reference>
<evidence type="ECO:0000313" key="3">
    <source>
        <dbReference type="Proteomes" id="UP000479710"/>
    </source>
</evidence>
<gene>
    <name evidence="2" type="ORF">E2562_005229</name>
</gene>
<dbReference type="Proteomes" id="UP000479710">
    <property type="component" value="Unassembled WGS sequence"/>
</dbReference>
<accession>A0A6G1EDT1</accession>
<dbReference type="EMBL" id="SPHZ02000003">
    <property type="protein sequence ID" value="KAF0923265.1"/>
    <property type="molecule type" value="Genomic_DNA"/>
</dbReference>
<keyword evidence="3" id="KW-1185">Reference proteome</keyword>
<name>A0A6G1EDT1_9ORYZ</name>
<comment type="caution">
    <text evidence="2">The sequence shown here is derived from an EMBL/GenBank/DDBJ whole genome shotgun (WGS) entry which is preliminary data.</text>
</comment>
<evidence type="ECO:0000313" key="2">
    <source>
        <dbReference type="EMBL" id="KAF0923265.1"/>
    </source>
</evidence>
<protein>
    <submittedName>
        <fullName evidence="2">Uncharacterized protein</fullName>
    </submittedName>
</protein>
<organism evidence="2 3">
    <name type="scientific">Oryza meyeriana var. granulata</name>
    <dbReference type="NCBI Taxonomy" id="110450"/>
    <lineage>
        <taxon>Eukaryota</taxon>
        <taxon>Viridiplantae</taxon>
        <taxon>Streptophyta</taxon>
        <taxon>Embryophyta</taxon>
        <taxon>Tracheophyta</taxon>
        <taxon>Spermatophyta</taxon>
        <taxon>Magnoliopsida</taxon>
        <taxon>Liliopsida</taxon>
        <taxon>Poales</taxon>
        <taxon>Poaceae</taxon>
        <taxon>BOP clade</taxon>
        <taxon>Oryzoideae</taxon>
        <taxon>Oryzeae</taxon>
        <taxon>Oryzinae</taxon>
        <taxon>Oryza</taxon>
        <taxon>Oryza meyeriana</taxon>
    </lineage>
</organism>
<sequence>MANRKELPGELGLKCPKLHQCHGFGQIKTPVAHEEEDEEQNGLGRRWGSTTPAVLEDPVAVEYKAGTRTQQAGGSGLTRARLLSLLRSMGCRLGHRRPGPNGDERDVPPDLRRGRLVATALGQGEWGEECWRGRSGGAVNHPCLGHADRCCSMPVVVDWSPPLGPRRRARGKGRSWGRKCVGEPVVAFSDRQEPPRLRLL</sequence>
<evidence type="ECO:0000256" key="1">
    <source>
        <dbReference type="SAM" id="MobiDB-lite"/>
    </source>
</evidence>
<proteinExistence type="predicted"/>
<feature type="region of interest" description="Disordered" evidence="1">
    <location>
        <begin position="31"/>
        <end position="50"/>
    </location>
</feature>
<dbReference type="AlphaFoldDB" id="A0A6G1EDT1"/>